<evidence type="ECO:0000256" key="1">
    <source>
        <dbReference type="ARBA" id="ARBA00008791"/>
    </source>
</evidence>
<evidence type="ECO:0000313" key="3">
    <source>
        <dbReference type="EMBL" id="PZX94007.1"/>
    </source>
</evidence>
<comment type="caution">
    <text evidence="3">The sequence shown here is derived from an EMBL/GenBank/DDBJ whole genome shotgun (WGS) entry which is preliminary data.</text>
</comment>
<comment type="similarity">
    <text evidence="1">Belongs to the universal stress protein A family.</text>
</comment>
<dbReference type="Pfam" id="PF00582">
    <property type="entry name" value="Usp"/>
    <property type="match status" value="2"/>
</dbReference>
<feature type="domain" description="UspA" evidence="2">
    <location>
        <begin position="1"/>
        <end position="141"/>
    </location>
</feature>
<dbReference type="Gene3D" id="3.40.50.620">
    <property type="entry name" value="HUPs"/>
    <property type="match status" value="2"/>
</dbReference>
<protein>
    <submittedName>
        <fullName evidence="3">Universal stress protein</fullName>
    </submittedName>
</protein>
<feature type="domain" description="UspA" evidence="2">
    <location>
        <begin position="222"/>
        <end position="273"/>
    </location>
</feature>
<dbReference type="CDD" id="cd00293">
    <property type="entry name" value="USP-like"/>
    <property type="match status" value="2"/>
</dbReference>
<dbReference type="PANTHER" id="PTHR46268:SF6">
    <property type="entry name" value="UNIVERSAL STRESS PROTEIN UP12"/>
    <property type="match status" value="1"/>
</dbReference>
<dbReference type="AlphaFoldDB" id="A0A2W7UFR1"/>
<dbReference type="SUPFAM" id="SSF52402">
    <property type="entry name" value="Adenine nucleotide alpha hydrolases-like"/>
    <property type="match status" value="2"/>
</dbReference>
<dbReference type="PRINTS" id="PR01438">
    <property type="entry name" value="UNVRSLSTRESS"/>
</dbReference>
<sequence>MKKILIPTDFSKYADEAIEVGAEIAKKNDCEIILIHMLELPGQMNDALTGATSIPEVMLFKRKAEETLKNIKNRPYLQGIKVTEVVRLDGAYHGINNYIKQHDMDLIVMGSHGASGINEIIIGSNTEKVVRQSETPVLVIKNKINNFKIQNIIFASDFSKEIKKPFQKMLDFTKLFEAKLNLVMICTPNSFKSTSAARKIVTDFVADFDMPEYSFEIYNENNIEKGIINYSNEKDADLIAFCTHGRTGLNHFFAGSISEDLVNHATKPVLTFRI</sequence>
<dbReference type="InterPro" id="IPR006015">
    <property type="entry name" value="Universal_stress_UspA"/>
</dbReference>
<name>A0A2W7UFR1_9FLAO</name>
<dbReference type="InterPro" id="IPR014729">
    <property type="entry name" value="Rossmann-like_a/b/a_fold"/>
</dbReference>
<reference evidence="3 4" key="1">
    <citation type="submission" date="2018-06" db="EMBL/GenBank/DDBJ databases">
        <title>Flavobacterium sp IMCC34762, genome.</title>
        <authorList>
            <person name="Joung Y."/>
            <person name="Cho J."/>
            <person name="Song J."/>
        </authorList>
    </citation>
    <scope>NUCLEOTIDE SEQUENCE [LARGE SCALE GENOMIC DNA]</scope>
    <source>
        <strain evidence="3 4">IMCC34762</strain>
    </source>
</reference>
<dbReference type="InterPro" id="IPR006016">
    <property type="entry name" value="UspA"/>
</dbReference>
<gene>
    <name evidence="3" type="ORF">DOS84_08690</name>
</gene>
<keyword evidence="4" id="KW-1185">Reference proteome</keyword>
<dbReference type="EMBL" id="QKXH01000004">
    <property type="protein sequence ID" value="PZX94007.1"/>
    <property type="molecule type" value="Genomic_DNA"/>
</dbReference>
<dbReference type="Proteomes" id="UP000249177">
    <property type="component" value="Unassembled WGS sequence"/>
</dbReference>
<dbReference type="RefSeq" id="WP_111409720.1">
    <property type="nucleotide sequence ID" value="NZ_QKXH01000004.1"/>
</dbReference>
<dbReference type="PANTHER" id="PTHR46268">
    <property type="entry name" value="STRESS RESPONSE PROTEIN NHAX"/>
    <property type="match status" value="1"/>
</dbReference>
<organism evidence="3 4">
    <name type="scientific">Flavobacterium aquariorum</name>
    <dbReference type="NCBI Taxonomy" id="2217670"/>
    <lineage>
        <taxon>Bacteria</taxon>
        <taxon>Pseudomonadati</taxon>
        <taxon>Bacteroidota</taxon>
        <taxon>Flavobacteriia</taxon>
        <taxon>Flavobacteriales</taxon>
        <taxon>Flavobacteriaceae</taxon>
        <taxon>Flavobacterium</taxon>
    </lineage>
</organism>
<evidence type="ECO:0000313" key="4">
    <source>
        <dbReference type="Proteomes" id="UP000249177"/>
    </source>
</evidence>
<dbReference type="OrthoDB" id="9788959at2"/>
<proteinExistence type="inferred from homology"/>
<accession>A0A2W7UFR1</accession>
<evidence type="ECO:0000259" key="2">
    <source>
        <dbReference type="Pfam" id="PF00582"/>
    </source>
</evidence>